<dbReference type="SUPFAM" id="SSF56436">
    <property type="entry name" value="C-type lectin-like"/>
    <property type="match status" value="1"/>
</dbReference>
<feature type="domain" description="DinB-like" evidence="5">
    <location>
        <begin position="15"/>
        <end position="154"/>
    </location>
</feature>
<comment type="pathway">
    <text evidence="3">Amino-acid biosynthesis; ergothioneine biosynthesis.</text>
</comment>
<evidence type="ECO:0000259" key="5">
    <source>
        <dbReference type="Pfam" id="PF12867"/>
    </source>
</evidence>
<dbReference type="InterPro" id="IPR051128">
    <property type="entry name" value="EgtD_Methyltrsf_superfamily"/>
</dbReference>
<dbReference type="InterPro" id="IPR024775">
    <property type="entry name" value="DinB-like"/>
</dbReference>
<dbReference type="Pfam" id="PF03781">
    <property type="entry name" value="FGE-sulfatase"/>
    <property type="match status" value="1"/>
</dbReference>
<dbReference type="PANTHER" id="PTHR43397:SF1">
    <property type="entry name" value="ERGOTHIONEINE BIOSYNTHESIS PROTEIN 1"/>
    <property type="match status" value="1"/>
</dbReference>
<evidence type="ECO:0000256" key="2">
    <source>
        <dbReference type="ARBA" id="ARBA00023004"/>
    </source>
</evidence>
<reference evidence="6 7" key="1">
    <citation type="submission" date="2016-12" db="EMBL/GenBank/DDBJ databases">
        <authorList>
            <person name="Song W.-J."/>
            <person name="Kurnit D.M."/>
        </authorList>
    </citation>
    <scope>NUCLEOTIDE SEQUENCE [LARGE SCALE GENOMIC DNA]</scope>
    <source>
        <strain evidence="6 7">STM7296</strain>
    </source>
</reference>
<evidence type="ECO:0000259" key="4">
    <source>
        <dbReference type="Pfam" id="PF03781"/>
    </source>
</evidence>
<evidence type="ECO:0000256" key="1">
    <source>
        <dbReference type="ARBA" id="ARBA00023002"/>
    </source>
</evidence>
<dbReference type="InterPro" id="IPR042095">
    <property type="entry name" value="SUMF_sf"/>
</dbReference>
<dbReference type="AlphaFoldDB" id="A0A1N7SNB1"/>
<dbReference type="Proteomes" id="UP000187012">
    <property type="component" value="Unassembled WGS sequence"/>
</dbReference>
<dbReference type="OrthoDB" id="9768004at2"/>
<sequence length="445" mass="50296">MNRDAAPHHPLVQRLIDARQITDALFAIVKPAFLYERPIRERHRIVFYIGHLEAFDRNLFDQRVCELPAFAPDLDQLFAFGIDPVDGGFPTDQPGDWPSLDVVHAYASRAREQIDHALDGLADAARLGRDGPHAEAVEQLLNVAIEHRLMHAETLAYMLHQLPLAQKVTELREPIVTHAERRSALTSMVSVPAGSTVLGMSRDAGQFGWDNEFGEIQIDVPAFEIDRHMVTNGAFCEFIEAGGYREPKWWSQKDWAWKQAERIEHPACWSRREPGDAAGRDSNEPGRAWMLRTMFAEVPLPLDWPAYVSHAEASAYARWAGKALPTEAQWQRAAHGAQHAVSGNFDFRSWDPQPVDAYPDNVSAFGVEGQFGNGWEWTSTVFGALPGFEAFPFYLGYSANFFDGQHYVLKGGSARTAQCMLRPAFRNWFQPHYQYVYAGFRCVRP</sequence>
<accession>A0A1N7SNB1</accession>
<dbReference type="InterPro" id="IPR016187">
    <property type="entry name" value="CTDL_fold"/>
</dbReference>
<dbReference type="PANTHER" id="PTHR43397">
    <property type="entry name" value="ERGOTHIONEINE BIOSYNTHESIS PROTEIN 1"/>
    <property type="match status" value="1"/>
</dbReference>
<dbReference type="InterPro" id="IPR034660">
    <property type="entry name" value="DinB/YfiT-like"/>
</dbReference>
<evidence type="ECO:0000256" key="3">
    <source>
        <dbReference type="ARBA" id="ARBA00037882"/>
    </source>
</evidence>
<keyword evidence="7" id="KW-1185">Reference proteome</keyword>
<gene>
    <name evidence="6" type="ORF">BN2475_1180002</name>
</gene>
<dbReference type="Gene3D" id="3.90.1580.10">
    <property type="entry name" value="paralog of FGE (formylglycine-generating enzyme)"/>
    <property type="match status" value="1"/>
</dbReference>
<keyword evidence="1" id="KW-0560">Oxidoreductase</keyword>
<organism evidence="6 7">
    <name type="scientific">Paraburkholderia ribeironis</name>
    <dbReference type="NCBI Taxonomy" id="1247936"/>
    <lineage>
        <taxon>Bacteria</taxon>
        <taxon>Pseudomonadati</taxon>
        <taxon>Pseudomonadota</taxon>
        <taxon>Betaproteobacteria</taxon>
        <taxon>Burkholderiales</taxon>
        <taxon>Burkholderiaceae</taxon>
        <taxon>Paraburkholderia</taxon>
    </lineage>
</organism>
<dbReference type="InterPro" id="IPR005532">
    <property type="entry name" value="SUMF_dom"/>
</dbReference>
<protein>
    <recommendedName>
        <fullName evidence="8">Ergothioneine biosynthesis protein EgtB</fullName>
    </recommendedName>
</protein>
<keyword evidence="2" id="KW-0408">Iron</keyword>
<evidence type="ECO:0000313" key="7">
    <source>
        <dbReference type="Proteomes" id="UP000187012"/>
    </source>
</evidence>
<dbReference type="STRING" id="1247936.BN2475_1180002"/>
<feature type="domain" description="Sulfatase-modifying factor enzyme-like" evidence="4">
    <location>
        <begin position="186"/>
        <end position="444"/>
    </location>
</feature>
<dbReference type="Pfam" id="PF12867">
    <property type="entry name" value="DinB_2"/>
    <property type="match status" value="1"/>
</dbReference>
<dbReference type="EMBL" id="CYGX02000118">
    <property type="protein sequence ID" value="SIT48910.1"/>
    <property type="molecule type" value="Genomic_DNA"/>
</dbReference>
<evidence type="ECO:0008006" key="8">
    <source>
        <dbReference type="Google" id="ProtNLM"/>
    </source>
</evidence>
<dbReference type="Gene3D" id="1.20.120.450">
    <property type="entry name" value="dinb family like domain"/>
    <property type="match status" value="1"/>
</dbReference>
<dbReference type="RefSeq" id="WP_094783258.1">
    <property type="nucleotide sequence ID" value="NZ_CYGX02000118.1"/>
</dbReference>
<name>A0A1N7SNB1_9BURK</name>
<evidence type="ECO:0000313" key="6">
    <source>
        <dbReference type="EMBL" id="SIT48910.1"/>
    </source>
</evidence>
<proteinExistence type="predicted"/>